<feature type="compositionally biased region" description="Polar residues" evidence="1">
    <location>
        <begin position="9"/>
        <end position="23"/>
    </location>
</feature>
<evidence type="ECO:0000313" key="3">
    <source>
        <dbReference type="Proteomes" id="UP000015105"/>
    </source>
</evidence>
<reference evidence="3" key="1">
    <citation type="journal article" date="2014" name="Science">
        <title>Ancient hybridizations among the ancestral genomes of bread wheat.</title>
        <authorList>
            <consortium name="International Wheat Genome Sequencing Consortium,"/>
            <person name="Marcussen T."/>
            <person name="Sandve S.R."/>
            <person name="Heier L."/>
            <person name="Spannagl M."/>
            <person name="Pfeifer M."/>
            <person name="Jakobsen K.S."/>
            <person name="Wulff B.B."/>
            <person name="Steuernagel B."/>
            <person name="Mayer K.F."/>
            <person name="Olsen O.A."/>
        </authorList>
    </citation>
    <scope>NUCLEOTIDE SEQUENCE [LARGE SCALE GENOMIC DNA]</scope>
    <source>
        <strain evidence="3">cv. AL8/78</strain>
    </source>
</reference>
<accession>A0A453BCI2</accession>
<protein>
    <submittedName>
        <fullName evidence="2">Uncharacterized protein</fullName>
    </submittedName>
</protein>
<dbReference type="Gramene" id="AET2Gv20452600.6">
    <property type="protein sequence ID" value="AET2Gv20452600.6"/>
    <property type="gene ID" value="AET2Gv20452600"/>
</dbReference>
<name>A0A453BCI2_AEGTS</name>
<organism evidence="2 3">
    <name type="scientific">Aegilops tauschii subsp. strangulata</name>
    <name type="common">Goatgrass</name>
    <dbReference type="NCBI Taxonomy" id="200361"/>
    <lineage>
        <taxon>Eukaryota</taxon>
        <taxon>Viridiplantae</taxon>
        <taxon>Streptophyta</taxon>
        <taxon>Embryophyta</taxon>
        <taxon>Tracheophyta</taxon>
        <taxon>Spermatophyta</taxon>
        <taxon>Magnoliopsida</taxon>
        <taxon>Liliopsida</taxon>
        <taxon>Poales</taxon>
        <taxon>Poaceae</taxon>
        <taxon>BOP clade</taxon>
        <taxon>Pooideae</taxon>
        <taxon>Triticodae</taxon>
        <taxon>Triticeae</taxon>
        <taxon>Triticinae</taxon>
        <taxon>Aegilops</taxon>
    </lineage>
</organism>
<reference evidence="2" key="3">
    <citation type="journal article" date="2017" name="Nature">
        <title>Genome sequence of the progenitor of the wheat D genome Aegilops tauschii.</title>
        <authorList>
            <person name="Luo M.C."/>
            <person name="Gu Y.Q."/>
            <person name="Puiu D."/>
            <person name="Wang H."/>
            <person name="Twardziok S.O."/>
            <person name="Deal K.R."/>
            <person name="Huo N."/>
            <person name="Zhu T."/>
            <person name="Wang L."/>
            <person name="Wang Y."/>
            <person name="McGuire P.E."/>
            <person name="Liu S."/>
            <person name="Long H."/>
            <person name="Ramasamy R.K."/>
            <person name="Rodriguez J.C."/>
            <person name="Van S.L."/>
            <person name="Yuan L."/>
            <person name="Wang Z."/>
            <person name="Xia Z."/>
            <person name="Xiao L."/>
            <person name="Anderson O.D."/>
            <person name="Ouyang S."/>
            <person name="Liang Y."/>
            <person name="Zimin A.V."/>
            <person name="Pertea G."/>
            <person name="Qi P."/>
            <person name="Bennetzen J.L."/>
            <person name="Dai X."/>
            <person name="Dawson M.W."/>
            <person name="Muller H.G."/>
            <person name="Kugler K."/>
            <person name="Rivarola-Duarte L."/>
            <person name="Spannagl M."/>
            <person name="Mayer K.F.X."/>
            <person name="Lu F.H."/>
            <person name="Bevan M.W."/>
            <person name="Leroy P."/>
            <person name="Li P."/>
            <person name="You F.M."/>
            <person name="Sun Q."/>
            <person name="Liu Z."/>
            <person name="Lyons E."/>
            <person name="Wicker T."/>
            <person name="Salzberg S.L."/>
            <person name="Devos K.M."/>
            <person name="Dvorak J."/>
        </authorList>
    </citation>
    <scope>NUCLEOTIDE SEQUENCE [LARGE SCALE GENOMIC DNA]</scope>
    <source>
        <strain evidence="2">cv. AL8/78</strain>
    </source>
</reference>
<dbReference type="EnsemblPlants" id="AET2Gv20452600.22">
    <property type="protein sequence ID" value="AET2Gv20452600.22"/>
    <property type="gene ID" value="AET2Gv20452600"/>
</dbReference>
<keyword evidence="3" id="KW-1185">Reference proteome</keyword>
<dbReference type="AlphaFoldDB" id="A0A453BCI2"/>
<dbReference type="EnsemblPlants" id="AET2Gv20452600.9">
    <property type="protein sequence ID" value="AET2Gv20452600.9"/>
    <property type="gene ID" value="AET2Gv20452600"/>
</dbReference>
<sequence length="113" mass="12710">MPTRPLTHAATQSPSVRTYTRASNVPRRHPVPIGDDLHQQPTSPPVPIDPRRNRTPTQNIRPIPRARRRLVPLTTHAAVPIAHHDTSPSPSPLPPLLRVARQLGLLLRRRRSK</sequence>
<dbReference type="EnsemblPlants" id="AET2Gv20452600.10">
    <property type="protein sequence ID" value="AET2Gv20452600.10"/>
    <property type="gene ID" value="AET2Gv20452600"/>
</dbReference>
<dbReference type="Gramene" id="AET2Gv20452600.9">
    <property type="protein sequence ID" value="AET2Gv20452600.9"/>
    <property type="gene ID" value="AET2Gv20452600"/>
</dbReference>
<dbReference type="EnsemblPlants" id="AET2Gv20452600.18">
    <property type="protein sequence ID" value="AET2Gv20452600.18"/>
    <property type="gene ID" value="AET2Gv20452600"/>
</dbReference>
<dbReference type="Gramene" id="AET2Gv20452600.4">
    <property type="protein sequence ID" value="AET2Gv20452600.4"/>
    <property type="gene ID" value="AET2Gv20452600"/>
</dbReference>
<evidence type="ECO:0000256" key="1">
    <source>
        <dbReference type="SAM" id="MobiDB-lite"/>
    </source>
</evidence>
<dbReference type="EnsemblPlants" id="AET2Gv20452600.4">
    <property type="protein sequence ID" value="AET2Gv20452600.4"/>
    <property type="gene ID" value="AET2Gv20452600"/>
</dbReference>
<evidence type="ECO:0000313" key="2">
    <source>
        <dbReference type="EnsemblPlants" id="AET2Gv20452600.11"/>
    </source>
</evidence>
<reference evidence="3" key="2">
    <citation type="journal article" date="2017" name="Nat. Plants">
        <title>The Aegilops tauschii genome reveals multiple impacts of transposons.</title>
        <authorList>
            <person name="Zhao G."/>
            <person name="Zou C."/>
            <person name="Li K."/>
            <person name="Wang K."/>
            <person name="Li T."/>
            <person name="Gao L."/>
            <person name="Zhang X."/>
            <person name="Wang H."/>
            <person name="Yang Z."/>
            <person name="Liu X."/>
            <person name="Jiang W."/>
            <person name="Mao L."/>
            <person name="Kong X."/>
            <person name="Jiao Y."/>
            <person name="Jia J."/>
        </authorList>
    </citation>
    <scope>NUCLEOTIDE SEQUENCE [LARGE SCALE GENOMIC DNA]</scope>
    <source>
        <strain evidence="3">cv. AL8/78</strain>
    </source>
</reference>
<feature type="region of interest" description="Disordered" evidence="1">
    <location>
        <begin position="1"/>
        <end position="71"/>
    </location>
</feature>
<dbReference type="EnsemblPlants" id="AET2Gv20452600.11">
    <property type="protein sequence ID" value="AET2Gv20452600.11"/>
    <property type="gene ID" value="AET2Gv20452600"/>
</dbReference>
<dbReference type="Gramene" id="AET2Gv20452600.11">
    <property type="protein sequence ID" value="AET2Gv20452600.11"/>
    <property type="gene ID" value="AET2Gv20452600"/>
</dbReference>
<reference evidence="2" key="4">
    <citation type="submission" date="2019-03" db="UniProtKB">
        <authorList>
            <consortium name="EnsemblPlants"/>
        </authorList>
    </citation>
    <scope>IDENTIFICATION</scope>
</reference>
<proteinExistence type="predicted"/>
<reference evidence="2" key="5">
    <citation type="journal article" date="2021" name="G3 (Bethesda)">
        <title>Aegilops tauschii genome assembly Aet v5.0 features greater sequence contiguity and improved annotation.</title>
        <authorList>
            <person name="Wang L."/>
            <person name="Zhu T."/>
            <person name="Rodriguez J.C."/>
            <person name="Deal K.R."/>
            <person name="Dubcovsky J."/>
            <person name="McGuire P.E."/>
            <person name="Lux T."/>
            <person name="Spannagl M."/>
            <person name="Mayer K.F.X."/>
            <person name="Baldrich P."/>
            <person name="Meyers B.C."/>
            <person name="Huo N."/>
            <person name="Gu Y.Q."/>
            <person name="Zhou H."/>
            <person name="Devos K.M."/>
            <person name="Bennetzen J.L."/>
            <person name="Unver T."/>
            <person name="Budak H."/>
            <person name="Gulick P.J."/>
            <person name="Galiba G."/>
            <person name="Kalapos B."/>
            <person name="Nelson D.R."/>
            <person name="Li P."/>
            <person name="You F.M."/>
            <person name="Luo M.C."/>
            <person name="Dvorak J."/>
        </authorList>
    </citation>
    <scope>NUCLEOTIDE SEQUENCE [LARGE SCALE GENOMIC DNA]</scope>
    <source>
        <strain evidence="2">cv. AL8/78</strain>
    </source>
</reference>
<dbReference type="Proteomes" id="UP000015105">
    <property type="component" value="Chromosome 2D"/>
</dbReference>
<dbReference type="Gramene" id="AET2Gv20452600.22">
    <property type="protein sequence ID" value="AET2Gv20452600.22"/>
    <property type="gene ID" value="AET2Gv20452600"/>
</dbReference>
<dbReference type="Gramene" id="AET2Gv20452600.18">
    <property type="protein sequence ID" value="AET2Gv20452600.18"/>
    <property type="gene ID" value="AET2Gv20452600"/>
</dbReference>
<dbReference type="Gramene" id="AET2Gv20452600.10">
    <property type="protein sequence ID" value="AET2Gv20452600.10"/>
    <property type="gene ID" value="AET2Gv20452600"/>
</dbReference>
<dbReference type="EnsemblPlants" id="AET2Gv20452600.6">
    <property type="protein sequence ID" value="AET2Gv20452600.6"/>
    <property type="gene ID" value="AET2Gv20452600"/>
</dbReference>